<dbReference type="EMBL" id="CAJPWZ010002318">
    <property type="protein sequence ID" value="CAG2235485.1"/>
    <property type="molecule type" value="Genomic_DNA"/>
</dbReference>
<name>A0A8S3TYG8_MYTED</name>
<feature type="compositionally biased region" description="Low complexity" evidence="1">
    <location>
        <begin position="284"/>
        <end position="295"/>
    </location>
</feature>
<evidence type="ECO:0000313" key="2">
    <source>
        <dbReference type="EMBL" id="CAG2235485.1"/>
    </source>
</evidence>
<evidence type="ECO:0000313" key="3">
    <source>
        <dbReference type="Proteomes" id="UP000683360"/>
    </source>
</evidence>
<accession>A0A8S3TYG8</accession>
<feature type="region of interest" description="Disordered" evidence="1">
    <location>
        <begin position="94"/>
        <end position="211"/>
    </location>
</feature>
<feature type="compositionally biased region" description="Polar residues" evidence="1">
    <location>
        <begin position="245"/>
        <end position="260"/>
    </location>
</feature>
<protein>
    <submittedName>
        <fullName evidence="2">Uncharacterized protein</fullName>
    </submittedName>
</protein>
<feature type="region of interest" description="Disordered" evidence="1">
    <location>
        <begin position="245"/>
        <end position="268"/>
    </location>
</feature>
<evidence type="ECO:0000256" key="1">
    <source>
        <dbReference type="SAM" id="MobiDB-lite"/>
    </source>
</evidence>
<organism evidence="2 3">
    <name type="scientific">Mytilus edulis</name>
    <name type="common">Blue mussel</name>
    <dbReference type="NCBI Taxonomy" id="6550"/>
    <lineage>
        <taxon>Eukaryota</taxon>
        <taxon>Metazoa</taxon>
        <taxon>Spiralia</taxon>
        <taxon>Lophotrochozoa</taxon>
        <taxon>Mollusca</taxon>
        <taxon>Bivalvia</taxon>
        <taxon>Autobranchia</taxon>
        <taxon>Pteriomorphia</taxon>
        <taxon>Mytilida</taxon>
        <taxon>Mytiloidea</taxon>
        <taxon>Mytilidae</taxon>
        <taxon>Mytilinae</taxon>
        <taxon>Mytilus</taxon>
    </lineage>
</organism>
<sequence length="1391" mass="155248">MSSQNIIESTEIKPSLSLDNLSSLKDKEIMFSQRVIELTETEQSSSLDIFSSLREKDIMSSQRIIESTEIESSSSLDNLSSLKDKEIMSSPRIIESTVTEQSSSLDNLSSLKDKEIMSSQRTIESTETEPFPRLNQQKLKQSSSLDNLSSFKDKEIMSSQNIKETSETEPSSSRDSLSSFKEEEIMSSQNIIEATEIKPSSSRDNLSSLKDKEIMSSQRIIESTETEQSSSLDFLSSLKEKDMMSSQRIIESTETEQSSPLDDASTLKEKEIMSSQRIIESTETEQSSSLDNLSSLKDKEIMSSQRIIESTETEQSSSLDNLSSLKDKEIMSSQRIIESTETELFSSLDNLSEELKQITSLNQISLSILDTTGDYERYITENVEPKTDIPSSSVLNSLVSSFTDYEITPSIPEEVFKRTVHLFNDEMSKSKIKTGLTMLYSTELSTRRFKMSHETTNSDTIRTSIVLDKLSNDFLHTEKYQLAYMEFETNSLNSSDVTKLYITPDMVVTSTLMFTSDSSSQRQLTITRTFTQNRSNYSTVGLEDLNTLDGDEFRKASVSSTKISPDKTMSLKADKSMYKVVSIDKSVSSTVDPSSVEELTSSLPEFITNSTSKYLSQSALPLYKTSRYLSTTSSFTDSSSPLTALASSDIYASVSTTRNLETTFVKMNQQRSKTDKVTKMERTFEQTSMPYVGTMTEIAGTTSEFSFDESTYLNYIQQAVNETSIVIAFKSSNEYKQDSSMRSSELTAETETTKSFSDKDISYSTRELRPLSSAEVAEESYVYVSPDTSLSEYGISIAIDTLYSSHPDPSSDHQYLQSSIRMFSTKSGKSFKLVPQISSEIQFSSSISTFSIEYSDVSDIVRNIGPSIISNATDPYISVTEKSSISNYLDIIRPNLTKSPITGKPDVTKLKPEIENEIFINETWIQIPVDDSYSSKLIITPQKEQMISSQIISKQLDTISSRESESQHSLISFDNQHTKYLTFDSTDSSAATENIFNSHIQSQVQEHISFVDSVETSAVESSILLEQNYNTNTYIKPTIVLKPTASVDKLFATQNVILENLNSNSTTLFLSRTRPVPDVDRTTDVIASYIEELSSVVKLKTSTDSADFAFMTSYTDILPQQESGIIDNFESSLLSTEINALVLIDRAENNTSNLFTSNSLIYTSSAVSTFSTAGSLLRPMPPMTVLAEIISNKSVLIDHVDISLFSTVYVTSKAVNAHSPVDNMESSNTHSAAVYSSLTNPEKSSLLFVDILSSESNNLKPVVFTPSFYISSNDLYTTFSINEDMEIVDISSSSLIENEKLETKFQTSVMTFTPTSLLQNTLQTGYATDQLFPSEPFTVSHVFDNNMKATPTITGTIYAEKDFESDFDYVETTSKTLINEQSIKKEIKLLS</sequence>
<keyword evidence="3" id="KW-1185">Reference proteome</keyword>
<proteinExistence type="predicted"/>
<dbReference type="Proteomes" id="UP000683360">
    <property type="component" value="Unassembled WGS sequence"/>
</dbReference>
<feature type="region of interest" description="Disordered" evidence="1">
    <location>
        <begin position="277"/>
        <end position="296"/>
    </location>
</feature>
<dbReference type="OrthoDB" id="6161205at2759"/>
<feature type="compositionally biased region" description="Polar residues" evidence="1">
    <location>
        <begin position="157"/>
        <end position="179"/>
    </location>
</feature>
<feature type="compositionally biased region" description="Polar residues" evidence="1">
    <location>
        <begin position="186"/>
        <end position="208"/>
    </location>
</feature>
<gene>
    <name evidence="2" type="ORF">MEDL_48011</name>
</gene>
<reference evidence="2" key="1">
    <citation type="submission" date="2021-03" db="EMBL/GenBank/DDBJ databases">
        <authorList>
            <person name="Bekaert M."/>
        </authorList>
    </citation>
    <scope>NUCLEOTIDE SEQUENCE</scope>
</reference>
<feature type="compositionally biased region" description="Polar residues" evidence="1">
    <location>
        <begin position="134"/>
        <end position="150"/>
    </location>
</feature>
<comment type="caution">
    <text evidence="2">The sequence shown here is derived from an EMBL/GenBank/DDBJ whole genome shotgun (WGS) entry which is preliminary data.</text>
</comment>